<organism evidence="1 2">
    <name type="scientific">Laodelphax striatellus</name>
    <name type="common">Small brown planthopper</name>
    <name type="synonym">Delphax striatella</name>
    <dbReference type="NCBI Taxonomy" id="195883"/>
    <lineage>
        <taxon>Eukaryota</taxon>
        <taxon>Metazoa</taxon>
        <taxon>Ecdysozoa</taxon>
        <taxon>Arthropoda</taxon>
        <taxon>Hexapoda</taxon>
        <taxon>Insecta</taxon>
        <taxon>Pterygota</taxon>
        <taxon>Neoptera</taxon>
        <taxon>Paraneoptera</taxon>
        <taxon>Hemiptera</taxon>
        <taxon>Auchenorrhyncha</taxon>
        <taxon>Fulgoroidea</taxon>
        <taxon>Delphacidae</taxon>
        <taxon>Criomorphinae</taxon>
        <taxon>Laodelphax</taxon>
    </lineage>
</organism>
<sequence>MISLLKKCLEVNFCATWQNNYQVILKNLSNRVIWENINILTSNHEYTTEAGNNNDNSSTEPYLEADLNKELSTPPCNDAMYIQFTNEDKEPLQENHGNDALSLPQLNNLAENIFEIRVTKYMGSKSMSSKIL</sequence>
<reference evidence="1 2" key="1">
    <citation type="journal article" date="2017" name="Gigascience">
        <title>Genome sequence of the small brown planthopper, Laodelphax striatellus.</title>
        <authorList>
            <person name="Zhu J."/>
            <person name="Jiang F."/>
            <person name="Wang X."/>
            <person name="Yang P."/>
            <person name="Bao Y."/>
            <person name="Zhao W."/>
            <person name="Wang W."/>
            <person name="Lu H."/>
            <person name="Wang Q."/>
            <person name="Cui N."/>
            <person name="Li J."/>
            <person name="Chen X."/>
            <person name="Luo L."/>
            <person name="Yu J."/>
            <person name="Kang L."/>
            <person name="Cui F."/>
        </authorList>
    </citation>
    <scope>NUCLEOTIDE SEQUENCE [LARGE SCALE GENOMIC DNA]</scope>
    <source>
        <strain evidence="1">Lst14</strain>
    </source>
</reference>
<protein>
    <submittedName>
        <fullName evidence="1">Uncharacterized protein</fullName>
    </submittedName>
</protein>
<dbReference type="AlphaFoldDB" id="A0A482XCL1"/>
<dbReference type="InParanoid" id="A0A482XCL1"/>
<evidence type="ECO:0000313" key="2">
    <source>
        <dbReference type="Proteomes" id="UP000291343"/>
    </source>
</evidence>
<dbReference type="EMBL" id="QKKF02012754">
    <property type="protein sequence ID" value="RZF43433.1"/>
    <property type="molecule type" value="Genomic_DNA"/>
</dbReference>
<keyword evidence="2" id="KW-1185">Reference proteome</keyword>
<proteinExistence type="predicted"/>
<comment type="caution">
    <text evidence="1">The sequence shown here is derived from an EMBL/GenBank/DDBJ whole genome shotgun (WGS) entry which is preliminary data.</text>
</comment>
<dbReference type="Proteomes" id="UP000291343">
    <property type="component" value="Unassembled WGS sequence"/>
</dbReference>
<accession>A0A482XCL1</accession>
<gene>
    <name evidence="1" type="ORF">LSTR_LSTR001694</name>
</gene>
<name>A0A482XCL1_LAOST</name>
<evidence type="ECO:0000313" key="1">
    <source>
        <dbReference type="EMBL" id="RZF43433.1"/>
    </source>
</evidence>